<dbReference type="GO" id="GO:0019005">
    <property type="term" value="C:SCF ubiquitin ligase complex"/>
    <property type="evidence" value="ECO:0007669"/>
    <property type="project" value="TreeGrafter"/>
</dbReference>
<dbReference type="PANTHER" id="PTHR16134:SF19">
    <property type="entry name" value="F-BOX AND LEUCINE-RICH REPEAT PROTEIN 18"/>
    <property type="match status" value="1"/>
</dbReference>
<accession>A0A8T0AFD0</accession>
<sequence length="726" mass="79467">MSGLEVNFSKKKKQDGMENSEEPAQCSSESISLSSVTISDFSDEILLHILSYIPTYDLVLSVSRVCRMFQTLCQDKSLISHVRLQKEYRVSDEALRKVLKDLSGDVQTLEASGCYWLAGSTLDVVTRCVGLVRLDVSGWRVTAARLSRLLGSLRLLRSLALDIGTGFDLQQLSGEGKAALSRLSELKQTLLTPSYGVVPCCGALQSLSLHLEVAEGWHEPSAHLQLMVGQSSVPRYHNLHWFSARLAPGEVNRALLSLFLAAFSMRVPEGLTGLVVAMPSPAPPIPASAGLLTQGILSAGTAISAFQLPQSWLDGATLRRILGYGCPAYLNMSRCAVPGFAPLCVLLGARCELSPLRSLNLRGKTEEEVDAEGIRTLIESCPRLTHFNLTSTHYHHNTPEKLDGHLCVALGHLRHLRSLALPACALSQGPPVPSNKADLAAKTSSESLLLGLMKTRRVGVPTYQPSLDNTGALKQEQEGESESFLHPLITGCPYLVELELIGTGFLSAMPRYEPAMRKDPAACSWSFQVRDEQLAALGKLRFLRRLTLAHLPGVLKGTGLVQLALGCRDLQVLSLANLGSLKTVNYAAALQEALRHCTQLREFRLEQPYFSANASFFEALTHCRLLQRLCLVSRHGTFQHPAAFTFMQRCEDVVMFHMFTGGTLVACKTLQKTLLDSLSASRPALSVVVYPLLHEDLGNVIREMPLCHLDEITLFKTRVAEDPTVL</sequence>
<dbReference type="PANTHER" id="PTHR16134">
    <property type="entry name" value="F-BOX/TPR REPEAT PROTEIN POF3"/>
    <property type="match status" value="1"/>
</dbReference>
<dbReference type="Gene3D" id="3.80.10.10">
    <property type="entry name" value="Ribonuclease Inhibitor"/>
    <property type="match status" value="2"/>
</dbReference>
<dbReference type="InterPro" id="IPR045627">
    <property type="entry name" value="FBXL18_LRR"/>
</dbReference>
<dbReference type="Proteomes" id="UP000606274">
    <property type="component" value="Unassembled WGS sequence"/>
</dbReference>
<dbReference type="GO" id="GO:0031146">
    <property type="term" value="P:SCF-dependent proteasomal ubiquitin-dependent protein catabolic process"/>
    <property type="evidence" value="ECO:0007669"/>
    <property type="project" value="InterPro"/>
</dbReference>
<dbReference type="SUPFAM" id="SSF81383">
    <property type="entry name" value="F-box domain"/>
    <property type="match status" value="1"/>
</dbReference>
<dbReference type="Pfam" id="PF19729">
    <property type="entry name" value="LRR_FBXL18"/>
    <property type="match status" value="1"/>
</dbReference>
<dbReference type="AlphaFoldDB" id="A0A8T0AFD0"/>
<dbReference type="SUPFAM" id="SSF52047">
    <property type="entry name" value="RNI-like"/>
    <property type="match status" value="1"/>
</dbReference>
<evidence type="ECO:0000313" key="3">
    <source>
        <dbReference type="EMBL" id="KAF7689792.1"/>
    </source>
</evidence>
<protein>
    <recommendedName>
        <fullName evidence="2">F-box domain-containing protein</fullName>
    </recommendedName>
</protein>
<keyword evidence="4" id="KW-1185">Reference proteome</keyword>
<dbReference type="PROSITE" id="PS50181">
    <property type="entry name" value="FBOX"/>
    <property type="match status" value="1"/>
</dbReference>
<evidence type="ECO:0000256" key="1">
    <source>
        <dbReference type="SAM" id="MobiDB-lite"/>
    </source>
</evidence>
<comment type="caution">
    <text evidence="3">The sequence shown here is derived from an EMBL/GenBank/DDBJ whole genome shotgun (WGS) entry which is preliminary data.</text>
</comment>
<organism evidence="3 4">
    <name type="scientific">Silurus meridionalis</name>
    <name type="common">Southern catfish</name>
    <name type="synonym">Silurus soldatovi meridionalis</name>
    <dbReference type="NCBI Taxonomy" id="175797"/>
    <lineage>
        <taxon>Eukaryota</taxon>
        <taxon>Metazoa</taxon>
        <taxon>Chordata</taxon>
        <taxon>Craniata</taxon>
        <taxon>Vertebrata</taxon>
        <taxon>Euteleostomi</taxon>
        <taxon>Actinopterygii</taxon>
        <taxon>Neopterygii</taxon>
        <taxon>Teleostei</taxon>
        <taxon>Ostariophysi</taxon>
        <taxon>Siluriformes</taxon>
        <taxon>Siluridae</taxon>
        <taxon>Silurus</taxon>
    </lineage>
</organism>
<dbReference type="EMBL" id="JABFDY010000024">
    <property type="protein sequence ID" value="KAF7689792.1"/>
    <property type="molecule type" value="Genomic_DNA"/>
</dbReference>
<feature type="region of interest" description="Disordered" evidence="1">
    <location>
        <begin position="1"/>
        <end position="24"/>
    </location>
</feature>
<dbReference type="Pfam" id="PF12937">
    <property type="entry name" value="F-box-like"/>
    <property type="match status" value="1"/>
</dbReference>
<feature type="domain" description="F-box" evidence="2">
    <location>
        <begin position="35"/>
        <end position="82"/>
    </location>
</feature>
<dbReference type="InterPro" id="IPR032675">
    <property type="entry name" value="LRR_dom_sf"/>
</dbReference>
<proteinExistence type="predicted"/>
<name>A0A8T0AFD0_SILME</name>
<gene>
    <name evidence="3" type="ORF">HF521_013145</name>
</gene>
<evidence type="ECO:0000313" key="4">
    <source>
        <dbReference type="Proteomes" id="UP000606274"/>
    </source>
</evidence>
<dbReference type="InterPro" id="IPR001810">
    <property type="entry name" value="F-box_dom"/>
</dbReference>
<evidence type="ECO:0000259" key="2">
    <source>
        <dbReference type="PROSITE" id="PS50181"/>
    </source>
</evidence>
<reference evidence="3" key="1">
    <citation type="submission" date="2020-08" db="EMBL/GenBank/DDBJ databases">
        <title>Chromosome-level assembly of Southern catfish (Silurus meridionalis) provides insights into visual adaptation to the nocturnal and benthic lifestyles.</title>
        <authorList>
            <person name="Zhang Y."/>
            <person name="Wang D."/>
            <person name="Peng Z."/>
        </authorList>
    </citation>
    <scope>NUCLEOTIDE SEQUENCE</scope>
    <source>
        <strain evidence="3">SWU-2019-XX</strain>
        <tissue evidence="3">Muscle</tissue>
    </source>
</reference>
<dbReference type="OrthoDB" id="9856535at2759"/>
<dbReference type="InterPro" id="IPR036047">
    <property type="entry name" value="F-box-like_dom_sf"/>
</dbReference>